<reference evidence="1" key="1">
    <citation type="journal article" date="2019" name="Sci. Rep.">
        <title>Draft genome of Tanacetum cinerariifolium, the natural source of mosquito coil.</title>
        <authorList>
            <person name="Yamashiro T."/>
            <person name="Shiraishi A."/>
            <person name="Satake H."/>
            <person name="Nakayama K."/>
        </authorList>
    </citation>
    <scope>NUCLEOTIDE SEQUENCE</scope>
</reference>
<feature type="non-terminal residue" evidence="1">
    <location>
        <position position="1"/>
    </location>
</feature>
<evidence type="ECO:0000313" key="1">
    <source>
        <dbReference type="EMBL" id="GEU48919.1"/>
    </source>
</evidence>
<dbReference type="AlphaFoldDB" id="A0A6L2KJ12"/>
<comment type="caution">
    <text evidence="1">The sequence shown here is derived from an EMBL/GenBank/DDBJ whole genome shotgun (WGS) entry which is preliminary data.</text>
</comment>
<dbReference type="PANTHER" id="PTHR38926">
    <property type="entry name" value="F-BOX DOMAIN CONTAINING PROTEIN, EXPRESSED"/>
    <property type="match status" value="1"/>
</dbReference>
<proteinExistence type="predicted"/>
<sequence>WDLYNRRYVFDIRVRGLSSGHRQLADDPKGSKTVLIPETTFVDVESRVLIPETTFVGVESRNVCTLWRKICKDPAMWRVINMNDLLTPHVAYFLREKHCKHVIDRSQGQLVDITFVYHYNDALLQYVAERACKLCVGDANEERLTSYNETAVAIGGSLHELRHLELIGNKMSNIGLQKVCTLWRKICKDPAMWRVINMNDLLTPYVAYFLPEKLCKHVIDRSQGQLVDVTFVYDYNDALLQYVADRSSALRYLKVICTYDDECQTIEGLTESLLKFPLLEELSLYMVILDGCRHLETLDLRECFYIDFKSIVSHRSLKPFGVHIDGDDYLIHKKVQLSAARNFCRPCSRNLRQFNFGNLSSVEAFSLCWE</sequence>
<gene>
    <name evidence="1" type="ORF">Tci_020897</name>
</gene>
<organism evidence="1">
    <name type="scientific">Tanacetum cinerariifolium</name>
    <name type="common">Dalmatian daisy</name>
    <name type="synonym">Chrysanthemum cinerariifolium</name>
    <dbReference type="NCBI Taxonomy" id="118510"/>
    <lineage>
        <taxon>Eukaryota</taxon>
        <taxon>Viridiplantae</taxon>
        <taxon>Streptophyta</taxon>
        <taxon>Embryophyta</taxon>
        <taxon>Tracheophyta</taxon>
        <taxon>Spermatophyta</taxon>
        <taxon>Magnoliopsida</taxon>
        <taxon>eudicotyledons</taxon>
        <taxon>Gunneridae</taxon>
        <taxon>Pentapetalae</taxon>
        <taxon>asterids</taxon>
        <taxon>campanulids</taxon>
        <taxon>Asterales</taxon>
        <taxon>Asteraceae</taxon>
        <taxon>Asteroideae</taxon>
        <taxon>Anthemideae</taxon>
        <taxon>Anthemidinae</taxon>
        <taxon>Tanacetum</taxon>
    </lineage>
</organism>
<accession>A0A6L2KJ12</accession>
<dbReference type="EMBL" id="BKCJ010002491">
    <property type="protein sequence ID" value="GEU48919.1"/>
    <property type="molecule type" value="Genomic_DNA"/>
</dbReference>
<dbReference type="Gene3D" id="3.80.10.10">
    <property type="entry name" value="Ribonuclease Inhibitor"/>
    <property type="match status" value="1"/>
</dbReference>
<name>A0A6L2KJ12_TANCI</name>
<evidence type="ECO:0008006" key="2">
    <source>
        <dbReference type="Google" id="ProtNLM"/>
    </source>
</evidence>
<dbReference type="PANTHER" id="PTHR38926:SF80">
    <property type="entry name" value="F-BOX DOMAIN, LEUCINE-RICH REPEAT DOMAIN SUPERFAMILY"/>
    <property type="match status" value="1"/>
</dbReference>
<protein>
    <recommendedName>
        <fullName evidence="2">F-box domain-containing protein</fullName>
    </recommendedName>
</protein>
<dbReference type="SUPFAM" id="SSF52047">
    <property type="entry name" value="RNI-like"/>
    <property type="match status" value="1"/>
</dbReference>
<dbReference type="InterPro" id="IPR032675">
    <property type="entry name" value="LRR_dom_sf"/>
</dbReference>